<dbReference type="Proteomes" id="UP000184699">
    <property type="component" value="Unassembled WGS sequence"/>
</dbReference>
<feature type="transmembrane region" description="Helical" evidence="1">
    <location>
        <begin position="190"/>
        <end position="210"/>
    </location>
</feature>
<keyword evidence="3" id="KW-0378">Hydrolase</keyword>
<dbReference type="InterPro" id="IPR003675">
    <property type="entry name" value="Rce1/LyrA-like_dom"/>
</dbReference>
<reference evidence="4" key="1">
    <citation type="submission" date="2016-11" db="EMBL/GenBank/DDBJ databases">
        <authorList>
            <person name="Varghese N."/>
            <person name="Submissions S."/>
        </authorList>
    </citation>
    <scope>NUCLEOTIDE SEQUENCE [LARGE SCALE GENOMIC DNA]</scope>
    <source>
        <strain evidence="4">DSM 8595</strain>
    </source>
</reference>
<dbReference type="GO" id="GO:0006508">
    <property type="term" value="P:proteolysis"/>
    <property type="evidence" value="ECO:0007669"/>
    <property type="project" value="UniProtKB-KW"/>
</dbReference>
<feature type="transmembrane region" description="Helical" evidence="1">
    <location>
        <begin position="21"/>
        <end position="44"/>
    </location>
</feature>
<keyword evidence="4" id="KW-1185">Reference proteome</keyword>
<evidence type="ECO:0000313" key="4">
    <source>
        <dbReference type="Proteomes" id="UP000184699"/>
    </source>
</evidence>
<feature type="domain" description="CAAX prenyl protease 2/Lysostaphin resistance protein A-like" evidence="2">
    <location>
        <begin position="157"/>
        <end position="252"/>
    </location>
</feature>
<dbReference type="AlphaFoldDB" id="A0A1N6I006"/>
<sequence>MSTEVEAPAEPIPARVSGTGALLGLPILRVALVGLAALCTWIALALTAEPGPFPPGMLFAAATMLPVNVLSIVLVRQALHRSGQRARDLIDFSWRRLGRDVLWGLLWLAVLWLPFILAVFGVMFALHGGAALEHFETVFSDADAAPPLNRAWLTVLAVVSVVTFAPLNAPAEELIYRGYSQWGLERRWPTFWAIVVPSAIFALQHVFYAATADAVLVYLAAFFVWGLGSGLIVHFQRRLMPIIIAHLLVNLMTSAPALVLLFLPDSALAS</sequence>
<keyword evidence="1" id="KW-1133">Transmembrane helix</keyword>
<keyword evidence="1" id="KW-0812">Transmembrane</keyword>
<dbReference type="STRING" id="232089.SAMN05443544_3527"/>
<evidence type="ECO:0000313" key="3">
    <source>
        <dbReference type="EMBL" id="SIO25350.1"/>
    </source>
</evidence>
<organism evidence="3 4">
    <name type="scientific">Agromyces cerinus subsp. cerinus</name>
    <dbReference type="NCBI Taxonomy" id="232089"/>
    <lineage>
        <taxon>Bacteria</taxon>
        <taxon>Bacillati</taxon>
        <taxon>Actinomycetota</taxon>
        <taxon>Actinomycetes</taxon>
        <taxon>Micrococcales</taxon>
        <taxon>Microbacteriaceae</taxon>
        <taxon>Agromyces</taxon>
    </lineage>
</organism>
<name>A0A1N6I006_9MICO</name>
<accession>A0A1N6I006</accession>
<feature type="transmembrane region" description="Helical" evidence="1">
    <location>
        <begin position="242"/>
        <end position="263"/>
    </location>
</feature>
<dbReference type="GO" id="GO:0080120">
    <property type="term" value="P:CAAX-box protein maturation"/>
    <property type="evidence" value="ECO:0007669"/>
    <property type="project" value="UniProtKB-ARBA"/>
</dbReference>
<dbReference type="RefSeq" id="WP_074261673.1">
    <property type="nucleotide sequence ID" value="NZ_FSRJ01000005.1"/>
</dbReference>
<feature type="transmembrane region" description="Helical" evidence="1">
    <location>
        <begin position="56"/>
        <end position="79"/>
    </location>
</feature>
<dbReference type="GO" id="GO:0004175">
    <property type="term" value="F:endopeptidase activity"/>
    <property type="evidence" value="ECO:0007669"/>
    <property type="project" value="UniProtKB-ARBA"/>
</dbReference>
<dbReference type="Pfam" id="PF02517">
    <property type="entry name" value="Rce1-like"/>
    <property type="match status" value="1"/>
</dbReference>
<keyword evidence="3" id="KW-0645">Protease</keyword>
<feature type="transmembrane region" description="Helical" evidence="1">
    <location>
        <begin position="216"/>
        <end position="235"/>
    </location>
</feature>
<gene>
    <name evidence="3" type="ORF">SAMN05443544_3527</name>
</gene>
<evidence type="ECO:0000259" key="2">
    <source>
        <dbReference type="Pfam" id="PF02517"/>
    </source>
</evidence>
<evidence type="ECO:0000256" key="1">
    <source>
        <dbReference type="SAM" id="Phobius"/>
    </source>
</evidence>
<keyword evidence="1" id="KW-0472">Membrane</keyword>
<feature type="transmembrane region" description="Helical" evidence="1">
    <location>
        <begin position="151"/>
        <end position="169"/>
    </location>
</feature>
<feature type="transmembrane region" description="Helical" evidence="1">
    <location>
        <begin position="100"/>
        <end position="126"/>
    </location>
</feature>
<protein>
    <submittedName>
        <fullName evidence="3">CAAX protease self-immunity</fullName>
    </submittedName>
</protein>
<dbReference type="EMBL" id="FSRJ01000005">
    <property type="protein sequence ID" value="SIO25350.1"/>
    <property type="molecule type" value="Genomic_DNA"/>
</dbReference>
<proteinExistence type="predicted"/>
<dbReference type="OrthoDB" id="5002656at2"/>